<evidence type="ECO:0008006" key="6">
    <source>
        <dbReference type="Google" id="ProtNLM"/>
    </source>
</evidence>
<dbReference type="Proteomes" id="UP000540191">
    <property type="component" value="Unassembled WGS sequence"/>
</dbReference>
<evidence type="ECO:0000313" key="4">
    <source>
        <dbReference type="EMBL" id="MBB4735671.1"/>
    </source>
</evidence>
<feature type="domain" description="Methyltransferase" evidence="2">
    <location>
        <begin position="120"/>
        <end position="185"/>
    </location>
</feature>
<dbReference type="PANTHER" id="PTHR14741">
    <property type="entry name" value="S-ADENOSYLMETHIONINE-DEPENDENT METHYLTRANSFERASE RELATED"/>
    <property type="match status" value="1"/>
</dbReference>
<gene>
    <name evidence="4" type="ORF">HDA30_001179</name>
</gene>
<name>A0A7W7GP70_9MICC</name>
<proteinExistence type="predicted"/>
<dbReference type="AlphaFoldDB" id="A0A7W7GP70"/>
<dbReference type="Pfam" id="PF18096">
    <property type="entry name" value="Thump_like"/>
    <property type="match status" value="1"/>
</dbReference>
<feature type="domain" description="THUMP-like" evidence="3">
    <location>
        <begin position="388"/>
        <end position="466"/>
    </location>
</feature>
<dbReference type="RefSeq" id="WP_246418712.1">
    <property type="nucleotide sequence ID" value="NZ_JACHNA010000001.1"/>
</dbReference>
<dbReference type="SUPFAM" id="SSF53335">
    <property type="entry name" value="S-adenosyl-L-methionine-dependent methyltransferases"/>
    <property type="match status" value="1"/>
</dbReference>
<dbReference type="InterPro" id="IPR041698">
    <property type="entry name" value="Methyltransf_25"/>
</dbReference>
<accession>A0A7W7GP70</accession>
<dbReference type="EMBL" id="JACHNA010000001">
    <property type="protein sequence ID" value="MBB4735671.1"/>
    <property type="molecule type" value="Genomic_DNA"/>
</dbReference>
<dbReference type="InterPro" id="IPR041497">
    <property type="entry name" value="Thump-like"/>
</dbReference>
<organism evidence="4 5">
    <name type="scientific">Micrococcus cohnii</name>
    <dbReference type="NCBI Taxonomy" id="993416"/>
    <lineage>
        <taxon>Bacteria</taxon>
        <taxon>Bacillati</taxon>
        <taxon>Actinomycetota</taxon>
        <taxon>Actinomycetes</taxon>
        <taxon>Micrococcales</taxon>
        <taxon>Micrococcaceae</taxon>
        <taxon>Micrococcus</taxon>
    </lineage>
</organism>
<evidence type="ECO:0000256" key="1">
    <source>
        <dbReference type="SAM" id="MobiDB-lite"/>
    </source>
</evidence>
<dbReference type="InterPro" id="IPR029063">
    <property type="entry name" value="SAM-dependent_MTases_sf"/>
</dbReference>
<reference evidence="4 5" key="1">
    <citation type="submission" date="2020-08" db="EMBL/GenBank/DDBJ databases">
        <title>Sequencing the genomes of 1000 actinobacteria strains.</title>
        <authorList>
            <person name="Klenk H.-P."/>
        </authorList>
    </citation>
    <scope>NUCLEOTIDE SEQUENCE [LARGE SCALE GENOMIC DNA]</scope>
    <source>
        <strain evidence="4 5">DSM 23974</strain>
    </source>
</reference>
<comment type="caution">
    <text evidence="4">The sequence shown here is derived from an EMBL/GenBank/DDBJ whole genome shotgun (WGS) entry which is preliminary data.</text>
</comment>
<evidence type="ECO:0000259" key="3">
    <source>
        <dbReference type="Pfam" id="PF18096"/>
    </source>
</evidence>
<evidence type="ECO:0000313" key="5">
    <source>
        <dbReference type="Proteomes" id="UP000540191"/>
    </source>
</evidence>
<keyword evidence="5" id="KW-1185">Reference proteome</keyword>
<dbReference type="Pfam" id="PF13649">
    <property type="entry name" value="Methyltransf_25"/>
    <property type="match status" value="1"/>
</dbReference>
<protein>
    <recommendedName>
        <fullName evidence="6">SAM-dependent methyltransferase</fullName>
    </recommendedName>
</protein>
<dbReference type="CDD" id="cd02440">
    <property type="entry name" value="AdoMet_MTases"/>
    <property type="match status" value="1"/>
</dbReference>
<dbReference type="Gene3D" id="3.40.50.150">
    <property type="entry name" value="Vaccinia Virus protein VP39"/>
    <property type="match status" value="1"/>
</dbReference>
<evidence type="ECO:0000259" key="2">
    <source>
        <dbReference type="Pfam" id="PF13649"/>
    </source>
</evidence>
<sequence>MPRDTADRPSAAASRRDATELAPVLEPAGLALLDSLGRDDEDRAVADPLALSGRLRAAGHEPGLVAAVLTQLALRHRARSKLGEAAGAMLLTRDGVEQATRRVVAVQHARRLVAAGVRHVADLGCGIGADALAFADAGLEVTAVERDPVVAAAAAHNLADRPGVRVVTGDAVAWAREHADEVDALWFDPARRQIGGPGAGVRGSSRVFDPEAFSPPLSVVTGLAEAGRPVAVKLGPGLPHEHVPTGAEACWTSVGGDVTEVALYLGSLARADVRRAAHVLPAAATAEGARELISAAAAGASPELAAVGQAGLDELPGAVLYEPDGAIVRAGLVTDLAGWWSDQHGVRVRLLDEHLAYLIAEEALPAPAESQDPAGAPGGRDPAVPLAHGFRVEAVHPLDVKVLRRWARERALTRLDVKKRGVDVTPEKLRAQLLPKPGKTRGAGRAGAHATLVLARVGERRVALEVTPLGGV</sequence>
<dbReference type="PANTHER" id="PTHR14741:SF32">
    <property type="entry name" value="TRIMETHYLGUANOSINE SYNTHASE"/>
    <property type="match status" value="1"/>
</dbReference>
<feature type="region of interest" description="Disordered" evidence="1">
    <location>
        <begin position="1"/>
        <end position="20"/>
    </location>
</feature>